<dbReference type="PROSITE" id="PS50089">
    <property type="entry name" value="ZF_RING_2"/>
    <property type="match status" value="1"/>
</dbReference>
<keyword evidence="2" id="KW-1133">Transmembrane helix</keyword>
<sequence length="371" mass="43777">MKKQRSRKSFSLNDSIDEDRRKEEIIQKLLESSTNLQPKKLATIKFDLEENEMPVAQQIQTENTQSKNQIFIEYLTPSVVKNNLDMVKENLHIVIEEKMEDSKCLNWSQLIIEFIKVIAFFNVLLQQTCSGYLSMWFYLMFVHDIIEIGITIKIVNVVSAKYESRLSKKRPTVIKRESKYPMAGRHSYYGQLLKEIEKWENTVSIQNDPQPTRVIQYVKLHQYNEFFYLLLILWGLLLLGTQCQSDIIITTFHGFILLGIITLSLKLIYYLSFKFCISAVVMNYLMFADKNQQNNEIIANIPKQMKKNYDFEICYLCSQQIKQMTSFVDLPCNKMHRFHEKCILKWLQTHLFCPVCVEPIDLMNVQMRVLA</sequence>
<keyword evidence="5" id="KW-1185">Reference proteome</keyword>
<keyword evidence="2" id="KW-0812">Transmembrane</keyword>
<protein>
    <recommendedName>
        <fullName evidence="3">RING-type domain-containing protein</fullName>
    </recommendedName>
</protein>
<keyword evidence="2" id="KW-0472">Membrane</keyword>
<keyword evidence="1" id="KW-0862">Zinc</keyword>
<proteinExistence type="predicted"/>
<feature type="domain" description="RING-type" evidence="3">
    <location>
        <begin position="314"/>
        <end position="356"/>
    </location>
</feature>
<gene>
    <name evidence="4" type="ORF">PPRIM_AZ9-3.1.T0330019</name>
</gene>
<feature type="transmembrane region" description="Helical" evidence="2">
    <location>
        <begin position="223"/>
        <end position="241"/>
    </location>
</feature>
<dbReference type="GO" id="GO:0008270">
    <property type="term" value="F:zinc ion binding"/>
    <property type="evidence" value="ECO:0007669"/>
    <property type="project" value="UniProtKB-KW"/>
</dbReference>
<organism evidence="4 5">
    <name type="scientific">Paramecium primaurelia</name>
    <dbReference type="NCBI Taxonomy" id="5886"/>
    <lineage>
        <taxon>Eukaryota</taxon>
        <taxon>Sar</taxon>
        <taxon>Alveolata</taxon>
        <taxon>Ciliophora</taxon>
        <taxon>Intramacronucleata</taxon>
        <taxon>Oligohymenophorea</taxon>
        <taxon>Peniculida</taxon>
        <taxon>Parameciidae</taxon>
        <taxon>Paramecium</taxon>
    </lineage>
</organism>
<evidence type="ECO:0000259" key="3">
    <source>
        <dbReference type="PROSITE" id="PS50089"/>
    </source>
</evidence>
<comment type="caution">
    <text evidence="4">The sequence shown here is derived from an EMBL/GenBank/DDBJ whole genome shotgun (WGS) entry which is preliminary data.</text>
</comment>
<dbReference type="OMA" id="QTHLFCP"/>
<evidence type="ECO:0000256" key="1">
    <source>
        <dbReference type="PROSITE-ProRule" id="PRU00175"/>
    </source>
</evidence>
<keyword evidence="1" id="KW-0863">Zinc-finger</keyword>
<evidence type="ECO:0000256" key="2">
    <source>
        <dbReference type="SAM" id="Phobius"/>
    </source>
</evidence>
<dbReference type="Proteomes" id="UP000688137">
    <property type="component" value="Unassembled WGS sequence"/>
</dbReference>
<dbReference type="Pfam" id="PF13639">
    <property type="entry name" value="zf-RING_2"/>
    <property type="match status" value="1"/>
</dbReference>
<name>A0A8S1L969_PARPR</name>
<feature type="transmembrane region" description="Helical" evidence="2">
    <location>
        <begin position="136"/>
        <end position="160"/>
    </location>
</feature>
<feature type="transmembrane region" description="Helical" evidence="2">
    <location>
        <begin position="104"/>
        <end position="124"/>
    </location>
</feature>
<feature type="transmembrane region" description="Helical" evidence="2">
    <location>
        <begin position="247"/>
        <end position="269"/>
    </location>
</feature>
<dbReference type="InterPro" id="IPR001841">
    <property type="entry name" value="Znf_RING"/>
</dbReference>
<reference evidence="4" key="1">
    <citation type="submission" date="2021-01" db="EMBL/GenBank/DDBJ databases">
        <authorList>
            <consortium name="Genoscope - CEA"/>
            <person name="William W."/>
        </authorList>
    </citation>
    <scope>NUCLEOTIDE SEQUENCE</scope>
</reference>
<accession>A0A8S1L969</accession>
<keyword evidence="1" id="KW-0479">Metal-binding</keyword>
<dbReference type="AlphaFoldDB" id="A0A8S1L969"/>
<evidence type="ECO:0000313" key="4">
    <source>
        <dbReference type="EMBL" id="CAD8062203.1"/>
    </source>
</evidence>
<evidence type="ECO:0000313" key="5">
    <source>
        <dbReference type="Proteomes" id="UP000688137"/>
    </source>
</evidence>
<dbReference type="EMBL" id="CAJJDM010000032">
    <property type="protein sequence ID" value="CAD8062203.1"/>
    <property type="molecule type" value="Genomic_DNA"/>
</dbReference>